<organism evidence="1 2">
    <name type="scientific">Mucilaginibacter humi</name>
    <dbReference type="NCBI Taxonomy" id="2732510"/>
    <lineage>
        <taxon>Bacteria</taxon>
        <taxon>Pseudomonadati</taxon>
        <taxon>Bacteroidota</taxon>
        <taxon>Sphingobacteriia</taxon>
        <taxon>Sphingobacteriales</taxon>
        <taxon>Sphingobacteriaceae</taxon>
        <taxon>Mucilaginibacter</taxon>
    </lineage>
</organism>
<evidence type="ECO:0008006" key="3">
    <source>
        <dbReference type="Google" id="ProtNLM"/>
    </source>
</evidence>
<gene>
    <name evidence="1" type="ORF">HK413_03340</name>
</gene>
<keyword evidence="2" id="KW-1185">Reference proteome</keyword>
<protein>
    <recommendedName>
        <fullName evidence="3">Resolvase HTH domain-containing protein</fullName>
    </recommendedName>
</protein>
<dbReference type="Proteomes" id="UP000566071">
    <property type="component" value="Unassembled WGS sequence"/>
</dbReference>
<proteinExistence type="predicted"/>
<dbReference type="EMBL" id="JABFCR010000010">
    <property type="protein sequence ID" value="NNU33433.1"/>
    <property type="molecule type" value="Genomic_DNA"/>
</dbReference>
<reference evidence="1 2" key="1">
    <citation type="submission" date="2020-05" db="EMBL/GenBank/DDBJ databases">
        <authorList>
            <person name="Khan S.A."/>
            <person name="Jeon C.O."/>
            <person name="Chun B.H."/>
        </authorList>
    </citation>
    <scope>NUCLEOTIDE SEQUENCE [LARGE SCALE GENOMIC DNA]</scope>
    <source>
        <strain evidence="1 2">S1162</strain>
    </source>
</reference>
<sequence length="111" mass="12995">MFATARSASAKSQIDNNLRYLKQIKQRNTEEIYGDDNVCLFQITKPDKFLKFDFVDYSREWEHLREPTIEDRDLLKAQVADLRTEGKTVREVAEFLGISKAKVQRLLEAIK</sequence>
<evidence type="ECO:0000313" key="2">
    <source>
        <dbReference type="Proteomes" id="UP000566071"/>
    </source>
</evidence>
<dbReference type="Pfam" id="PF13384">
    <property type="entry name" value="HTH_23"/>
    <property type="match status" value="1"/>
</dbReference>
<evidence type="ECO:0000313" key="1">
    <source>
        <dbReference type="EMBL" id="NNU33433.1"/>
    </source>
</evidence>
<comment type="caution">
    <text evidence="1">The sequence shown here is derived from an EMBL/GenBank/DDBJ whole genome shotgun (WGS) entry which is preliminary data.</text>
</comment>
<accession>A0ABX1VZR0</accession>
<name>A0ABX1VZR0_9SPHI</name>
<dbReference type="Gene3D" id="1.10.10.60">
    <property type="entry name" value="Homeodomain-like"/>
    <property type="match status" value="1"/>
</dbReference>